<feature type="transmembrane region" description="Helical" evidence="1">
    <location>
        <begin position="71"/>
        <end position="93"/>
    </location>
</feature>
<accession>A0A8G2BTZ9</accession>
<organism evidence="2 3">
    <name type="scientific">Parabacteroides chinchillae</name>
    <dbReference type="NCBI Taxonomy" id="871327"/>
    <lineage>
        <taxon>Bacteria</taxon>
        <taxon>Pseudomonadati</taxon>
        <taxon>Bacteroidota</taxon>
        <taxon>Bacteroidia</taxon>
        <taxon>Bacteroidales</taxon>
        <taxon>Tannerellaceae</taxon>
        <taxon>Parabacteroides</taxon>
    </lineage>
</organism>
<keyword evidence="1" id="KW-0472">Membrane</keyword>
<comment type="caution">
    <text evidence="2">The sequence shown here is derived from an EMBL/GenBank/DDBJ whole genome shotgun (WGS) entry which is preliminary data.</text>
</comment>
<dbReference type="EMBL" id="FNVS01000001">
    <property type="protein sequence ID" value="SEF46986.1"/>
    <property type="molecule type" value="Genomic_DNA"/>
</dbReference>
<gene>
    <name evidence="2" type="ORF">SAMN05444001_101317</name>
</gene>
<feature type="transmembrane region" description="Helical" evidence="1">
    <location>
        <begin position="38"/>
        <end position="59"/>
    </location>
</feature>
<sequence length="402" mass="47140">MELREDKISFADIKQYLSLLINDIDEIGKLEFKTYKGWWIYSLSLVILFCTPCVIILLITGFLSGNMPYELLVSVSFLPFMFGLPLVLLLTYINNYRKPKLLRKLMFDVLERYDWDEPIKQVEQAQFECIKNDYVFRTGIYQEKDKSGREKLLICMIIPYYLPVTPGKEEEYIKNIDAYLDGKCIFLIQSDMAYFGVPVKLFPKLDLHNDIEQLLYVVQRFSLHPCTLYSYKDIVTKVPVTCEILALTVFGEDIINQRWVEWANDMLKAGFINKTMKCLASGAFPDNQTDLKERMNVLIREFNMEQTNEEVLSNYIWFLLMEQDRGKRSVLEVVQCLDDLYLLSGIPELYDYHLLFNAKTALIGSGKQNFWVNYELSVDNVDSYILSNLYRLLENKLTSRTK</sequence>
<protein>
    <submittedName>
        <fullName evidence="2">Uncharacterized protein</fullName>
    </submittedName>
</protein>
<dbReference type="Proteomes" id="UP000236725">
    <property type="component" value="Unassembled WGS sequence"/>
</dbReference>
<keyword evidence="1" id="KW-0812">Transmembrane</keyword>
<reference evidence="2 3" key="1">
    <citation type="submission" date="2016-10" db="EMBL/GenBank/DDBJ databases">
        <authorList>
            <person name="Varghese N."/>
            <person name="Submissions S."/>
        </authorList>
    </citation>
    <scope>NUCLEOTIDE SEQUENCE [LARGE SCALE GENOMIC DNA]</scope>
    <source>
        <strain evidence="2 3">DSM 29073</strain>
    </source>
</reference>
<evidence type="ECO:0000256" key="1">
    <source>
        <dbReference type="SAM" id="Phobius"/>
    </source>
</evidence>
<proteinExistence type="predicted"/>
<evidence type="ECO:0000313" key="2">
    <source>
        <dbReference type="EMBL" id="SEF46986.1"/>
    </source>
</evidence>
<keyword evidence="3" id="KW-1185">Reference proteome</keyword>
<evidence type="ECO:0000313" key="3">
    <source>
        <dbReference type="Proteomes" id="UP000236725"/>
    </source>
</evidence>
<dbReference type="RefSeq" id="WP_103982259.1">
    <property type="nucleotide sequence ID" value="NZ_FNVS01000001.1"/>
</dbReference>
<dbReference type="AlphaFoldDB" id="A0A8G2BTZ9"/>
<keyword evidence="1" id="KW-1133">Transmembrane helix</keyword>
<name>A0A8G2BTZ9_9BACT</name>